<dbReference type="InterPro" id="IPR000215">
    <property type="entry name" value="Serpin_fam"/>
</dbReference>
<dbReference type="GO" id="GO:0004867">
    <property type="term" value="F:serine-type endopeptidase inhibitor activity"/>
    <property type="evidence" value="ECO:0007669"/>
    <property type="project" value="InterPro"/>
</dbReference>
<dbReference type="SUPFAM" id="SSF56574">
    <property type="entry name" value="Serpins"/>
    <property type="match status" value="1"/>
</dbReference>
<dbReference type="STRING" id="29172.A0A0D8Y354"/>
<dbReference type="GO" id="GO:0005615">
    <property type="term" value="C:extracellular space"/>
    <property type="evidence" value="ECO:0007669"/>
    <property type="project" value="InterPro"/>
</dbReference>
<evidence type="ECO:0000313" key="5">
    <source>
        <dbReference type="Proteomes" id="UP000053766"/>
    </source>
</evidence>
<dbReference type="CDD" id="cd19581">
    <property type="entry name" value="serpinL_nematode"/>
    <property type="match status" value="1"/>
</dbReference>
<dbReference type="PANTHER" id="PTHR11461">
    <property type="entry name" value="SERINE PROTEASE INHIBITOR, SERPIN"/>
    <property type="match status" value="1"/>
</dbReference>
<keyword evidence="5" id="KW-1185">Reference proteome</keyword>
<dbReference type="InterPro" id="IPR036186">
    <property type="entry name" value="Serpin_sf"/>
</dbReference>
<evidence type="ECO:0000259" key="3">
    <source>
        <dbReference type="SMART" id="SM00093"/>
    </source>
</evidence>
<dbReference type="OrthoDB" id="9518664at2759"/>
<dbReference type="InterPro" id="IPR042185">
    <property type="entry name" value="Serpin_sf_2"/>
</dbReference>
<accession>A0A0D8Y354</accession>
<dbReference type="Pfam" id="PF00079">
    <property type="entry name" value="Serpin"/>
    <property type="match status" value="1"/>
</dbReference>
<reference evidence="4 5" key="1">
    <citation type="submission" date="2013-11" db="EMBL/GenBank/DDBJ databases">
        <title>Draft genome of the bovine lungworm Dictyocaulus viviparus.</title>
        <authorList>
            <person name="Mitreva M."/>
        </authorList>
    </citation>
    <scope>NUCLEOTIDE SEQUENCE [LARGE SCALE GENOMIC DNA]</scope>
    <source>
        <strain evidence="4 5">HannoverDv2000</strain>
    </source>
</reference>
<dbReference type="InterPro" id="IPR023795">
    <property type="entry name" value="Serpin_CS"/>
</dbReference>
<dbReference type="AlphaFoldDB" id="A0A0D8Y354"/>
<dbReference type="Proteomes" id="UP000053766">
    <property type="component" value="Unassembled WGS sequence"/>
</dbReference>
<protein>
    <submittedName>
        <fullName evidence="4">Serine proteinase inhibitor</fullName>
    </submittedName>
</protein>
<dbReference type="EMBL" id="KN716205">
    <property type="protein sequence ID" value="KJH50449.1"/>
    <property type="molecule type" value="Genomic_DNA"/>
</dbReference>
<comment type="similarity">
    <text evidence="1 2">Belongs to the serpin family.</text>
</comment>
<dbReference type="Gene3D" id="3.30.497.10">
    <property type="entry name" value="Antithrombin, subunit I, domain 2"/>
    <property type="match status" value="1"/>
</dbReference>
<dbReference type="PANTHER" id="PTHR11461:SF211">
    <property type="entry name" value="GH10112P-RELATED"/>
    <property type="match status" value="1"/>
</dbReference>
<proteinExistence type="inferred from homology"/>
<reference evidence="5" key="2">
    <citation type="journal article" date="2016" name="Sci. Rep.">
        <title>Dictyocaulus viviparus genome, variome and transcriptome elucidate lungworm biology and support future intervention.</title>
        <authorList>
            <person name="McNulty S.N."/>
            <person name="Strube C."/>
            <person name="Rosa B.A."/>
            <person name="Martin J.C."/>
            <person name="Tyagi R."/>
            <person name="Choi Y.J."/>
            <person name="Wang Q."/>
            <person name="Hallsworth Pepin K."/>
            <person name="Zhang X."/>
            <person name="Ozersky P."/>
            <person name="Wilson R.K."/>
            <person name="Sternberg P.W."/>
            <person name="Gasser R.B."/>
            <person name="Mitreva M."/>
        </authorList>
    </citation>
    <scope>NUCLEOTIDE SEQUENCE [LARGE SCALE GENOMIC DNA]</scope>
    <source>
        <strain evidence="5">HannoverDv2000</strain>
    </source>
</reference>
<evidence type="ECO:0000313" key="4">
    <source>
        <dbReference type="EMBL" id="KJH50449.1"/>
    </source>
</evidence>
<name>A0A0D8Y354_DICVI</name>
<gene>
    <name evidence="4" type="ORF">DICVIV_03379</name>
</gene>
<organism evidence="4 5">
    <name type="scientific">Dictyocaulus viviparus</name>
    <name type="common">Bovine lungworm</name>
    <dbReference type="NCBI Taxonomy" id="29172"/>
    <lineage>
        <taxon>Eukaryota</taxon>
        <taxon>Metazoa</taxon>
        <taxon>Ecdysozoa</taxon>
        <taxon>Nematoda</taxon>
        <taxon>Chromadorea</taxon>
        <taxon>Rhabditida</taxon>
        <taxon>Rhabditina</taxon>
        <taxon>Rhabditomorpha</taxon>
        <taxon>Strongyloidea</taxon>
        <taxon>Metastrongylidae</taxon>
        <taxon>Dictyocaulus</taxon>
    </lineage>
</organism>
<dbReference type="Gene3D" id="2.30.39.10">
    <property type="entry name" value="Alpha-1-antitrypsin, domain 1"/>
    <property type="match status" value="1"/>
</dbReference>
<dbReference type="SMART" id="SM00093">
    <property type="entry name" value="SERPIN"/>
    <property type="match status" value="1"/>
</dbReference>
<evidence type="ECO:0000256" key="2">
    <source>
        <dbReference type="RuleBase" id="RU000411"/>
    </source>
</evidence>
<dbReference type="InterPro" id="IPR023796">
    <property type="entry name" value="Serpin_dom"/>
</dbReference>
<dbReference type="InterPro" id="IPR042178">
    <property type="entry name" value="Serpin_sf_1"/>
</dbReference>
<evidence type="ECO:0000256" key="1">
    <source>
        <dbReference type="ARBA" id="ARBA00009500"/>
    </source>
</evidence>
<feature type="domain" description="Serpin" evidence="3">
    <location>
        <begin position="17"/>
        <end position="367"/>
    </location>
</feature>
<sequence length="367" mass="41248">MTSVDNAFTISELDFGLDLLRHRSLTESFVISPLSVIFALTLLEAGSNGVTRTQLDNVLAKGAPISKISHHYSSLSKRIFNTKNGVQSTIANGFFANKNFPIINHYRDFIVSNYNATVESYDFSLADQTAELINDFVKKNTGGKISDMVNGFTVRKSTSFIINAIYFHGEWETKFSINNTIEGSFHKSRKTSKKVNYMKSSNAWRLYTEDKSVRVLSLLYKDTDYALNIFLPKKRFGLKSLRNKLNGTTILKLLSELKTTKIKITIPKMKIVTNFELKDALMSLGVTKMFSSEADLSGISGSPHLYVSKAKHTAIFELDEESTTSSTSTLLGISYKSLRKHRTFTANHPFLFVVTMLSHPLFMGQFT</sequence>
<dbReference type="PROSITE" id="PS00284">
    <property type="entry name" value="SERPIN"/>
    <property type="match status" value="1"/>
</dbReference>